<evidence type="ECO:0000259" key="6">
    <source>
        <dbReference type="Pfam" id="PF01699"/>
    </source>
</evidence>
<keyword evidence="3 5" id="KW-1133">Transmembrane helix</keyword>
<evidence type="ECO:0000256" key="2">
    <source>
        <dbReference type="ARBA" id="ARBA00022692"/>
    </source>
</evidence>
<accession>V4QUM5</accession>
<keyword evidence="4 5" id="KW-0472">Membrane</keyword>
<feature type="transmembrane region" description="Helical" evidence="5">
    <location>
        <begin position="103"/>
        <end position="119"/>
    </location>
</feature>
<proteinExistence type="predicted"/>
<dbReference type="OrthoDB" id="9794225at2"/>
<reference evidence="7 8" key="1">
    <citation type="journal article" date="2014" name="Genome Announc.">
        <title>Draft Genome Sequence of Lutibaculum baratangense Strain AMV1T, Isolated from a Mud Volcano in Andamans, India.</title>
        <authorList>
            <person name="Singh A."/>
            <person name="Sreenivas A."/>
            <person name="Sathyanarayana Reddy G."/>
            <person name="Pinnaka A.K."/>
            <person name="Shivaji S."/>
        </authorList>
    </citation>
    <scope>NUCLEOTIDE SEQUENCE [LARGE SCALE GENOMIC DNA]</scope>
    <source>
        <strain evidence="7 8">AMV1</strain>
    </source>
</reference>
<evidence type="ECO:0000313" key="8">
    <source>
        <dbReference type="Proteomes" id="UP000017819"/>
    </source>
</evidence>
<dbReference type="Proteomes" id="UP000017819">
    <property type="component" value="Unassembled WGS sequence"/>
</dbReference>
<keyword evidence="2 5" id="KW-0812">Transmembrane</keyword>
<feature type="domain" description="Sodium/calcium exchanger membrane region" evidence="6">
    <location>
        <begin position="2"/>
        <end position="142"/>
    </location>
</feature>
<dbReference type="GO" id="GO:0005262">
    <property type="term" value="F:calcium channel activity"/>
    <property type="evidence" value="ECO:0007669"/>
    <property type="project" value="TreeGrafter"/>
</dbReference>
<dbReference type="GO" id="GO:0008273">
    <property type="term" value="F:calcium, potassium:sodium antiporter activity"/>
    <property type="evidence" value="ECO:0007669"/>
    <property type="project" value="TreeGrafter"/>
</dbReference>
<name>V4QUM5_9HYPH</name>
<organism evidence="7 8">
    <name type="scientific">Lutibaculum baratangense AMV1</name>
    <dbReference type="NCBI Taxonomy" id="631454"/>
    <lineage>
        <taxon>Bacteria</taxon>
        <taxon>Pseudomonadati</taxon>
        <taxon>Pseudomonadota</taxon>
        <taxon>Alphaproteobacteria</taxon>
        <taxon>Hyphomicrobiales</taxon>
        <taxon>Tepidamorphaceae</taxon>
        <taxon>Lutibaculum</taxon>
    </lineage>
</organism>
<feature type="transmembrane region" description="Helical" evidence="5">
    <location>
        <begin position="76"/>
        <end position="94"/>
    </location>
</feature>
<feature type="transmembrane region" description="Helical" evidence="5">
    <location>
        <begin position="163"/>
        <end position="189"/>
    </location>
</feature>
<protein>
    <submittedName>
        <fullName evidence="7">Sodium/calcium exchanger</fullName>
    </submittedName>
</protein>
<dbReference type="Pfam" id="PF01699">
    <property type="entry name" value="Na_Ca_ex"/>
    <property type="match status" value="2"/>
</dbReference>
<dbReference type="EMBL" id="AWXZ01000039">
    <property type="protein sequence ID" value="ESR23432.1"/>
    <property type="molecule type" value="Genomic_DNA"/>
</dbReference>
<dbReference type="NCBIfam" id="TIGR00367">
    <property type="entry name" value="calcium/sodium antiporter"/>
    <property type="match status" value="1"/>
</dbReference>
<dbReference type="GO" id="GO:0005886">
    <property type="term" value="C:plasma membrane"/>
    <property type="evidence" value="ECO:0007669"/>
    <property type="project" value="TreeGrafter"/>
</dbReference>
<evidence type="ECO:0000256" key="3">
    <source>
        <dbReference type="ARBA" id="ARBA00022989"/>
    </source>
</evidence>
<dbReference type="PATRIC" id="fig|631454.5.peg.3460"/>
<evidence type="ECO:0000256" key="4">
    <source>
        <dbReference type="ARBA" id="ARBA00023136"/>
    </source>
</evidence>
<dbReference type="PANTHER" id="PTHR10846:SF8">
    <property type="entry name" value="INNER MEMBRANE PROTEIN YRBG"/>
    <property type="match status" value="1"/>
</dbReference>
<dbReference type="AlphaFoldDB" id="V4QUM5"/>
<evidence type="ECO:0000313" key="7">
    <source>
        <dbReference type="EMBL" id="ESR23432.1"/>
    </source>
</evidence>
<sequence length="318" mass="32545">MTWVYLVAGLALLLAGGEGLVRGSVGVATRIGVSPLVIGLTLVGFGTSPPELVASVQAAMIGAPGIAVGNIVGSNIANILLVLGVSALILPVVTTKEAFRRDGTVLMGASLLLVAVALVGTLNRLAGLVFLILLAVYTVYTYRTERNSTKIAATEETTSTDSLAVSLLLTVGGIAGVVFGASLLVGSAVEIAQRFGMSEAVIGLTLVAVGTSLPELVTSVMAAIRRHGDVAFGNIVGSNIFNILGIAGVTALVSPIDIPPEVVIFDIWAMLATALLLVVFAVTGWRITRGEGAVFVFGYCLYLAVQLSPALRQSMGLA</sequence>
<dbReference type="STRING" id="631454.N177_3500"/>
<comment type="caution">
    <text evidence="7">The sequence shown here is derived from an EMBL/GenBank/DDBJ whole genome shotgun (WGS) entry which is preliminary data.</text>
</comment>
<evidence type="ECO:0000256" key="5">
    <source>
        <dbReference type="SAM" id="Phobius"/>
    </source>
</evidence>
<dbReference type="PANTHER" id="PTHR10846">
    <property type="entry name" value="SODIUM/POTASSIUM/CALCIUM EXCHANGER"/>
    <property type="match status" value="1"/>
</dbReference>
<dbReference type="InterPro" id="IPR004481">
    <property type="entry name" value="K/Na/Ca-exchanger"/>
</dbReference>
<keyword evidence="8" id="KW-1185">Reference proteome</keyword>
<feature type="transmembrane region" description="Helical" evidence="5">
    <location>
        <begin position="292"/>
        <end position="311"/>
    </location>
</feature>
<feature type="transmembrane region" description="Helical" evidence="5">
    <location>
        <begin position="236"/>
        <end position="256"/>
    </location>
</feature>
<feature type="domain" description="Sodium/calcium exchanger membrane region" evidence="6">
    <location>
        <begin position="166"/>
        <end position="307"/>
    </location>
</feature>
<feature type="transmembrane region" description="Helical" evidence="5">
    <location>
        <begin position="201"/>
        <end position="224"/>
    </location>
</feature>
<comment type="subcellular location">
    <subcellularLocation>
        <location evidence="1">Membrane</location>
        <topology evidence="1">Multi-pass membrane protein</topology>
    </subcellularLocation>
</comment>
<dbReference type="InterPro" id="IPR004837">
    <property type="entry name" value="NaCa_Exmemb"/>
</dbReference>
<dbReference type="Gene3D" id="1.20.1420.30">
    <property type="entry name" value="NCX, central ion-binding region"/>
    <property type="match status" value="1"/>
</dbReference>
<dbReference type="eggNOG" id="COG0530">
    <property type="taxonomic scope" value="Bacteria"/>
</dbReference>
<feature type="transmembrane region" description="Helical" evidence="5">
    <location>
        <begin position="262"/>
        <end position="285"/>
    </location>
</feature>
<dbReference type="InterPro" id="IPR044880">
    <property type="entry name" value="NCX_ion-bd_dom_sf"/>
</dbReference>
<dbReference type="GO" id="GO:0006874">
    <property type="term" value="P:intracellular calcium ion homeostasis"/>
    <property type="evidence" value="ECO:0007669"/>
    <property type="project" value="TreeGrafter"/>
</dbReference>
<feature type="transmembrane region" description="Helical" evidence="5">
    <location>
        <begin position="125"/>
        <end position="142"/>
    </location>
</feature>
<gene>
    <name evidence="7" type="ORF">N177_3500</name>
</gene>
<evidence type="ECO:0000256" key="1">
    <source>
        <dbReference type="ARBA" id="ARBA00004141"/>
    </source>
</evidence>